<dbReference type="Proteomes" id="UP000324800">
    <property type="component" value="Unassembled WGS sequence"/>
</dbReference>
<reference evidence="1 2" key="1">
    <citation type="submission" date="2019-03" db="EMBL/GenBank/DDBJ databases">
        <title>Single cell metagenomics reveals metabolic interactions within the superorganism composed of flagellate Streblomastix strix and complex community of Bacteroidetes bacteria on its surface.</title>
        <authorList>
            <person name="Treitli S.C."/>
            <person name="Kolisko M."/>
            <person name="Husnik F."/>
            <person name="Keeling P."/>
            <person name="Hampl V."/>
        </authorList>
    </citation>
    <scope>NUCLEOTIDE SEQUENCE [LARGE SCALE GENOMIC DNA]</scope>
    <source>
        <strain evidence="1">ST1C</strain>
    </source>
</reference>
<gene>
    <name evidence="1" type="ORF">EZS28_002175</name>
</gene>
<evidence type="ECO:0000313" key="1">
    <source>
        <dbReference type="EMBL" id="KAA6402301.1"/>
    </source>
</evidence>
<accession>A0A5J4X4Z5</accession>
<comment type="caution">
    <text evidence="1">The sequence shown here is derived from an EMBL/GenBank/DDBJ whole genome shotgun (WGS) entry which is preliminary data.</text>
</comment>
<name>A0A5J4X4Z5_9EUKA</name>
<protein>
    <submittedName>
        <fullName evidence="1">Uncharacterized protein</fullName>
    </submittedName>
</protein>
<dbReference type="AlphaFoldDB" id="A0A5J4X4Z5"/>
<dbReference type="EMBL" id="SNRW01000257">
    <property type="protein sequence ID" value="KAA6402301.1"/>
    <property type="molecule type" value="Genomic_DNA"/>
</dbReference>
<organism evidence="1 2">
    <name type="scientific">Streblomastix strix</name>
    <dbReference type="NCBI Taxonomy" id="222440"/>
    <lineage>
        <taxon>Eukaryota</taxon>
        <taxon>Metamonada</taxon>
        <taxon>Preaxostyla</taxon>
        <taxon>Oxymonadida</taxon>
        <taxon>Streblomastigidae</taxon>
        <taxon>Streblomastix</taxon>
    </lineage>
</organism>
<proteinExistence type="predicted"/>
<sequence>MQLFLTNRIITQTISDIIDITMEFIQTVDSLPYIQDVYQKIRGTIITGTDMDVMISRLAADKLPSLALSTSAQTISDSIQTATLETKERIIEQVTEHINALQIEASQKFGLLYRMFSALHAELSSLALPLPGQSSVPQTATIAGAQRIHPNIIHLLTLLNYNGFASRLEESSKKI</sequence>
<evidence type="ECO:0000313" key="2">
    <source>
        <dbReference type="Proteomes" id="UP000324800"/>
    </source>
</evidence>